<dbReference type="EMBL" id="HG692621">
    <property type="protein sequence ID" value="CDI83528.1"/>
    <property type="molecule type" value="Genomic_DNA"/>
</dbReference>
<dbReference type="Gene3D" id="2.40.70.10">
    <property type="entry name" value="Acid Proteases"/>
    <property type="match status" value="1"/>
</dbReference>
<evidence type="ECO:0000256" key="1">
    <source>
        <dbReference type="SAM" id="MobiDB-lite"/>
    </source>
</evidence>
<dbReference type="SUPFAM" id="SSF50630">
    <property type="entry name" value="Acid proteases"/>
    <property type="match status" value="1"/>
</dbReference>
<dbReference type="PROSITE" id="PS00141">
    <property type="entry name" value="ASP_PROTEASE"/>
    <property type="match status" value="1"/>
</dbReference>
<name>U6GWA9_9EIME</name>
<reference evidence="2" key="2">
    <citation type="submission" date="2013-10" db="EMBL/GenBank/DDBJ databases">
        <authorList>
            <person name="Aslett M."/>
        </authorList>
    </citation>
    <scope>NUCLEOTIDE SEQUENCE [LARGE SCALE GENOMIC DNA]</scope>
    <source>
        <strain evidence="2">Houghton</strain>
    </source>
</reference>
<accession>U6GWA9</accession>
<dbReference type="Pfam" id="PF13975">
    <property type="entry name" value="gag-asp_proteas"/>
    <property type="match status" value="1"/>
</dbReference>
<feature type="region of interest" description="Disordered" evidence="1">
    <location>
        <begin position="1"/>
        <end position="23"/>
    </location>
</feature>
<sequence length="336" mass="36902">MEQQGLHLQSGRAVGQITQSQSTVRQLPGLQPIPYRIETSSSISPSKQPEHTDPLPDALPSPMILDTETPVASQYLSALLNLVKSAISAERSSDIPPPMIHEDGSTEQAFLAHFEQVSAKGGIDPMQRGNELTSYLSGPALRHWVYPLKTLNTRFWGIVKGRMLMHFYIDMKNHEVMAECWNKGIRTFTMLTNSNRACTERFGTTVGLPIDSHYGGMPVECYEAQGERTGRGTGDNSAESTEVPRAIYGQEERAAVPPWWREVSAGADFNKVGVLCSVGTTAVIRVDIAGNVYEALLDTGASRSFISSKSVKRLQLKELRLSEEGMFTVANGEQCV</sequence>
<dbReference type="Proteomes" id="UP000018201">
    <property type="component" value="Unassembled WGS sequence"/>
</dbReference>
<gene>
    <name evidence="2" type="ORF">EPH_0011940</name>
</gene>
<evidence type="ECO:0000313" key="3">
    <source>
        <dbReference type="Proteomes" id="UP000018201"/>
    </source>
</evidence>
<keyword evidence="3" id="KW-1185">Reference proteome</keyword>
<dbReference type="InterPro" id="IPR021109">
    <property type="entry name" value="Peptidase_aspartic_dom_sf"/>
</dbReference>
<reference evidence="2" key="1">
    <citation type="submission" date="2013-10" db="EMBL/GenBank/DDBJ databases">
        <title>Genomic analysis of the causative agents of coccidiosis in chickens.</title>
        <authorList>
            <person name="Reid A.J."/>
            <person name="Blake D."/>
            <person name="Billington K."/>
            <person name="Browne H."/>
            <person name="Dunn M."/>
            <person name="Hung S."/>
            <person name="Kawahara F."/>
            <person name="Miranda-Saavedra D."/>
            <person name="Mourier T."/>
            <person name="Nagra H."/>
            <person name="Otto T.D."/>
            <person name="Rawlings N."/>
            <person name="Sanchez A."/>
            <person name="Sanders M."/>
            <person name="Subramaniam C."/>
            <person name="Tay Y."/>
            <person name="Dear P."/>
            <person name="Doerig C."/>
            <person name="Gruber A."/>
            <person name="Parkinson J."/>
            <person name="Shirley M."/>
            <person name="Wan K.L."/>
            <person name="Berriman M."/>
            <person name="Tomley F."/>
            <person name="Pain A."/>
        </authorList>
    </citation>
    <scope>NUCLEOTIDE SEQUENCE [LARGE SCALE GENOMIC DNA]</scope>
    <source>
        <strain evidence="2">Houghton</strain>
    </source>
</reference>
<dbReference type="InterPro" id="IPR001969">
    <property type="entry name" value="Aspartic_peptidase_AS"/>
</dbReference>
<organism evidence="2 3">
    <name type="scientific">Eimeria praecox</name>
    <dbReference type="NCBI Taxonomy" id="51316"/>
    <lineage>
        <taxon>Eukaryota</taxon>
        <taxon>Sar</taxon>
        <taxon>Alveolata</taxon>
        <taxon>Apicomplexa</taxon>
        <taxon>Conoidasida</taxon>
        <taxon>Coccidia</taxon>
        <taxon>Eucoccidiorida</taxon>
        <taxon>Eimeriorina</taxon>
        <taxon>Eimeriidae</taxon>
        <taxon>Eimeria</taxon>
    </lineage>
</organism>
<protein>
    <submittedName>
        <fullName evidence="2">Uncharacterized protein</fullName>
    </submittedName>
</protein>
<dbReference type="GO" id="GO:0006508">
    <property type="term" value="P:proteolysis"/>
    <property type="evidence" value="ECO:0007669"/>
    <property type="project" value="InterPro"/>
</dbReference>
<dbReference type="VEuPathDB" id="ToxoDB:EPH_0011940"/>
<dbReference type="GO" id="GO:0004190">
    <property type="term" value="F:aspartic-type endopeptidase activity"/>
    <property type="evidence" value="ECO:0007669"/>
    <property type="project" value="InterPro"/>
</dbReference>
<evidence type="ECO:0000313" key="2">
    <source>
        <dbReference type="EMBL" id="CDI83528.1"/>
    </source>
</evidence>
<dbReference type="AlphaFoldDB" id="U6GWA9"/>
<proteinExistence type="predicted"/>